<dbReference type="InterPro" id="IPR000843">
    <property type="entry name" value="HTH_LacI"/>
</dbReference>
<keyword evidence="3" id="KW-0804">Transcription</keyword>
<proteinExistence type="predicted"/>
<evidence type="ECO:0000259" key="5">
    <source>
        <dbReference type="PROSITE" id="PS50943"/>
    </source>
</evidence>
<evidence type="ECO:0000256" key="2">
    <source>
        <dbReference type="ARBA" id="ARBA00023125"/>
    </source>
</evidence>
<dbReference type="SUPFAM" id="SSF47413">
    <property type="entry name" value="lambda repressor-like DNA-binding domains"/>
    <property type="match status" value="1"/>
</dbReference>
<dbReference type="SMART" id="SM00354">
    <property type="entry name" value="HTH_LACI"/>
    <property type="match status" value="1"/>
</dbReference>
<dbReference type="InterPro" id="IPR010982">
    <property type="entry name" value="Lambda_DNA-bd_dom_sf"/>
</dbReference>
<keyword evidence="1" id="KW-0805">Transcription regulation</keyword>
<accession>A0ABS2SVS0</accession>
<keyword evidence="2 6" id="KW-0238">DNA-binding</keyword>
<dbReference type="Proteomes" id="UP001179280">
    <property type="component" value="Unassembled WGS sequence"/>
</dbReference>
<dbReference type="PROSITE" id="PS50943">
    <property type="entry name" value="HTH_CROC1"/>
    <property type="match status" value="1"/>
</dbReference>
<feature type="domain" description="HTH lacI-type" evidence="4">
    <location>
        <begin position="3"/>
        <end position="57"/>
    </location>
</feature>
<dbReference type="PROSITE" id="PS00356">
    <property type="entry name" value="HTH_LACI_1"/>
    <property type="match status" value="1"/>
</dbReference>
<sequence>MSVTIKDVAKRANVSPSTVSRVLSDSSKISDKTKKKVRKTMDELGYHINFNARVLVQKSTKAIGIVMKHSASQSMQNPFFPEILRGISAFCHKKEYSISLTTGESEQAIFEEVIKMVQGKRVDGLIVLYSKEDDQVVPYLLEQKIPFVVIGKPASQSNQMMYVDNDNVQAAKEATEFLIQLGHERIGFIGDDPTFQVMQDRLNGYREGLLTSGLEVIDAYVKDFIYGTDRVKQIIDELVALTIKPTAIVISADVNAFAVMKELRERGITVPEQMSIISFNNTILSQFSIPPMTAVDIQTYQLGYEASRCVIELIHDTEMFKHSVIIPTIIKVRESTCIPKIAET</sequence>
<dbReference type="InterPro" id="IPR046335">
    <property type="entry name" value="LacI/GalR-like_sensor"/>
</dbReference>
<feature type="domain" description="HTH cro/C1-type" evidence="5">
    <location>
        <begin position="4"/>
        <end position="47"/>
    </location>
</feature>
<dbReference type="PANTHER" id="PTHR30146">
    <property type="entry name" value="LACI-RELATED TRANSCRIPTIONAL REPRESSOR"/>
    <property type="match status" value="1"/>
</dbReference>
<comment type="caution">
    <text evidence="6">The sequence shown here is derived from an EMBL/GenBank/DDBJ whole genome shotgun (WGS) entry which is preliminary data.</text>
</comment>
<dbReference type="PROSITE" id="PS50932">
    <property type="entry name" value="HTH_LACI_2"/>
    <property type="match status" value="1"/>
</dbReference>
<dbReference type="CDD" id="cd06294">
    <property type="entry name" value="PBP1_MalR-like"/>
    <property type="match status" value="1"/>
</dbReference>
<organism evidence="6 7">
    <name type="scientific">Shouchella xiaoxiensis</name>
    <dbReference type="NCBI Taxonomy" id="766895"/>
    <lineage>
        <taxon>Bacteria</taxon>
        <taxon>Bacillati</taxon>
        <taxon>Bacillota</taxon>
        <taxon>Bacilli</taxon>
        <taxon>Bacillales</taxon>
        <taxon>Bacillaceae</taxon>
        <taxon>Shouchella</taxon>
    </lineage>
</organism>
<dbReference type="InterPro" id="IPR001387">
    <property type="entry name" value="Cro/C1-type_HTH"/>
</dbReference>
<dbReference type="PANTHER" id="PTHR30146:SF109">
    <property type="entry name" value="HTH-TYPE TRANSCRIPTIONAL REGULATOR GALS"/>
    <property type="match status" value="1"/>
</dbReference>
<dbReference type="EMBL" id="JAFBCV010000009">
    <property type="protein sequence ID" value="MBM7839602.1"/>
    <property type="molecule type" value="Genomic_DNA"/>
</dbReference>
<reference evidence="6" key="1">
    <citation type="submission" date="2021-01" db="EMBL/GenBank/DDBJ databases">
        <title>Genomic Encyclopedia of Type Strains, Phase IV (KMG-IV): sequencing the most valuable type-strain genomes for metagenomic binning, comparative biology and taxonomic classification.</title>
        <authorList>
            <person name="Goeker M."/>
        </authorList>
    </citation>
    <scope>NUCLEOTIDE SEQUENCE</scope>
    <source>
        <strain evidence="6">DSM 21943</strain>
    </source>
</reference>
<dbReference type="Pfam" id="PF13377">
    <property type="entry name" value="Peripla_BP_3"/>
    <property type="match status" value="1"/>
</dbReference>
<evidence type="ECO:0000313" key="7">
    <source>
        <dbReference type="Proteomes" id="UP001179280"/>
    </source>
</evidence>
<evidence type="ECO:0000256" key="3">
    <source>
        <dbReference type="ARBA" id="ARBA00023163"/>
    </source>
</evidence>
<dbReference type="Pfam" id="PF00356">
    <property type="entry name" value="LacI"/>
    <property type="match status" value="1"/>
</dbReference>
<evidence type="ECO:0000313" key="6">
    <source>
        <dbReference type="EMBL" id="MBM7839602.1"/>
    </source>
</evidence>
<evidence type="ECO:0000256" key="1">
    <source>
        <dbReference type="ARBA" id="ARBA00023015"/>
    </source>
</evidence>
<gene>
    <name evidence="6" type="ORF">JOC54_002882</name>
</gene>
<dbReference type="Gene3D" id="1.10.260.40">
    <property type="entry name" value="lambda repressor-like DNA-binding domains"/>
    <property type="match status" value="1"/>
</dbReference>
<name>A0ABS2SVS0_9BACI</name>
<protein>
    <submittedName>
        <fullName evidence="6">DNA-binding LacI/PurR family transcriptional regulator</fullName>
    </submittedName>
</protein>
<dbReference type="InterPro" id="IPR028082">
    <property type="entry name" value="Peripla_BP_I"/>
</dbReference>
<dbReference type="Gene3D" id="3.40.50.2300">
    <property type="match status" value="2"/>
</dbReference>
<dbReference type="SUPFAM" id="SSF53822">
    <property type="entry name" value="Periplasmic binding protein-like I"/>
    <property type="match status" value="1"/>
</dbReference>
<keyword evidence="7" id="KW-1185">Reference proteome</keyword>
<dbReference type="PRINTS" id="PR00036">
    <property type="entry name" value="HTHLACI"/>
</dbReference>
<dbReference type="CDD" id="cd01392">
    <property type="entry name" value="HTH_LacI"/>
    <property type="match status" value="1"/>
</dbReference>
<evidence type="ECO:0000259" key="4">
    <source>
        <dbReference type="PROSITE" id="PS50932"/>
    </source>
</evidence>
<dbReference type="GO" id="GO:0003677">
    <property type="term" value="F:DNA binding"/>
    <property type="evidence" value="ECO:0007669"/>
    <property type="project" value="UniProtKB-KW"/>
</dbReference>